<evidence type="ECO:0000259" key="4">
    <source>
        <dbReference type="PROSITE" id="PS51387"/>
    </source>
</evidence>
<keyword evidence="2" id="KW-0274">FAD</keyword>
<dbReference type="InterPro" id="IPR016169">
    <property type="entry name" value="FAD-bd_PCMH_sub2"/>
</dbReference>
<dbReference type="Pfam" id="PF01565">
    <property type="entry name" value="FAD_binding_4"/>
    <property type="match status" value="1"/>
</dbReference>
<keyword evidence="1" id="KW-0285">Flavoprotein</keyword>
<accession>A0A4R6U9H5</accession>
<comment type="caution">
    <text evidence="5">The sequence shown here is derived from an EMBL/GenBank/DDBJ whole genome shotgun (WGS) entry which is preliminary data.</text>
</comment>
<dbReference type="GO" id="GO:0003824">
    <property type="term" value="F:catalytic activity"/>
    <property type="evidence" value="ECO:0007669"/>
    <property type="project" value="InterPro"/>
</dbReference>
<protein>
    <submittedName>
        <fullName evidence="5">Glycolate oxidase FAD binding subunit</fullName>
    </submittedName>
</protein>
<dbReference type="SUPFAM" id="SSF55103">
    <property type="entry name" value="FAD-linked oxidases, C-terminal domain"/>
    <property type="match status" value="1"/>
</dbReference>
<feature type="compositionally biased region" description="Low complexity" evidence="3">
    <location>
        <begin position="1"/>
        <end position="17"/>
    </location>
</feature>
<dbReference type="InterPro" id="IPR036318">
    <property type="entry name" value="FAD-bd_PCMH-like_sf"/>
</dbReference>
<dbReference type="PANTHER" id="PTHR11748:SF103">
    <property type="entry name" value="GLYCOLATE OXIDASE SUBUNIT GLCE"/>
    <property type="match status" value="1"/>
</dbReference>
<name>A0A4R6U9H5_9BURK</name>
<dbReference type="InterPro" id="IPR016164">
    <property type="entry name" value="FAD-linked_Oxase-like_C"/>
</dbReference>
<dbReference type="Gene3D" id="3.30.465.10">
    <property type="match status" value="1"/>
</dbReference>
<reference evidence="5 6" key="1">
    <citation type="submission" date="2019-03" db="EMBL/GenBank/DDBJ databases">
        <title>Genomic Encyclopedia of Type Strains, Phase IV (KMG-IV): sequencing the most valuable type-strain genomes for metagenomic binning, comparative biology and taxonomic classification.</title>
        <authorList>
            <person name="Goeker M."/>
        </authorList>
    </citation>
    <scope>NUCLEOTIDE SEQUENCE [LARGE SCALE GENOMIC DNA]</scope>
    <source>
        <strain evidence="5 6">DSM 19605</strain>
    </source>
</reference>
<dbReference type="GO" id="GO:0071949">
    <property type="term" value="F:FAD binding"/>
    <property type="evidence" value="ECO:0007669"/>
    <property type="project" value="InterPro"/>
</dbReference>
<dbReference type="NCBIfam" id="NF008439">
    <property type="entry name" value="PRK11282.1"/>
    <property type="match status" value="1"/>
</dbReference>
<sequence>MATMPQTTAPTTSPSTQRPLAPAVADWIEQIQLARRERRQLCIQGGGTKAFLGTAAAGADRLDTRTHRGIVAYEPTELVLTARAGTPLTEIEAALAEHGQHLAFEPPRFGPATIGGVVAAGLSGPARASVGAVRDFVLGVHLVNGRGEYLEFGGQVMKNVAGYDVSRLLAGSLGTLGVMAQVSLKVLPVPPADATLRFDMPQAEALRHLARWRGQPLPLQASLWQASPSDAPHAPGLYLRLRGARAAVESACERLLREAGGQRLETWDGWERCREQSLDFFAHPASAQWALWRLSVAPTHPPLDLPGPTLIEWHGGLRWVWAPVAESTALQSLAERAGGHATLFRPPATGAAALPRHAPLPRPLHTLHQRLKTAFDPDHVFTPLPWTAQA</sequence>
<dbReference type="EMBL" id="SNYL01000009">
    <property type="protein sequence ID" value="TDQ42442.1"/>
    <property type="molecule type" value="Genomic_DNA"/>
</dbReference>
<keyword evidence="6" id="KW-1185">Reference proteome</keyword>
<feature type="region of interest" description="Disordered" evidence="3">
    <location>
        <begin position="1"/>
        <end position="21"/>
    </location>
</feature>
<evidence type="ECO:0000313" key="5">
    <source>
        <dbReference type="EMBL" id="TDQ42442.1"/>
    </source>
</evidence>
<dbReference type="AlphaFoldDB" id="A0A4R6U9H5"/>
<dbReference type="PROSITE" id="PS51387">
    <property type="entry name" value="FAD_PCMH"/>
    <property type="match status" value="1"/>
</dbReference>
<dbReference type="InterPro" id="IPR016166">
    <property type="entry name" value="FAD-bd_PCMH"/>
</dbReference>
<dbReference type="PANTHER" id="PTHR11748">
    <property type="entry name" value="D-LACTATE DEHYDROGENASE"/>
    <property type="match status" value="1"/>
</dbReference>
<evidence type="ECO:0000313" key="6">
    <source>
        <dbReference type="Proteomes" id="UP000295510"/>
    </source>
</evidence>
<evidence type="ECO:0000256" key="1">
    <source>
        <dbReference type="ARBA" id="ARBA00022630"/>
    </source>
</evidence>
<proteinExistence type="predicted"/>
<gene>
    <name evidence="5" type="ORF">DFR43_10911</name>
</gene>
<feature type="domain" description="FAD-binding PCMH-type" evidence="4">
    <location>
        <begin position="1"/>
        <end position="189"/>
    </location>
</feature>
<evidence type="ECO:0000256" key="2">
    <source>
        <dbReference type="ARBA" id="ARBA00022827"/>
    </source>
</evidence>
<dbReference type="SUPFAM" id="SSF56176">
    <property type="entry name" value="FAD-binding/transporter-associated domain-like"/>
    <property type="match status" value="1"/>
</dbReference>
<dbReference type="Proteomes" id="UP000295510">
    <property type="component" value="Unassembled WGS sequence"/>
</dbReference>
<evidence type="ECO:0000256" key="3">
    <source>
        <dbReference type="SAM" id="MobiDB-lite"/>
    </source>
</evidence>
<organism evidence="5 6">
    <name type="scientific">Tepidicella xavieri</name>
    <dbReference type="NCBI Taxonomy" id="360241"/>
    <lineage>
        <taxon>Bacteria</taxon>
        <taxon>Pseudomonadati</taxon>
        <taxon>Pseudomonadota</taxon>
        <taxon>Betaproteobacteria</taxon>
        <taxon>Burkholderiales</taxon>
        <taxon>Tepidicella</taxon>
    </lineage>
</organism>
<dbReference type="InterPro" id="IPR006094">
    <property type="entry name" value="Oxid_FAD_bind_N"/>
</dbReference>